<protein>
    <submittedName>
        <fullName evidence="2">Uncharacterized protein</fullName>
    </submittedName>
</protein>
<evidence type="ECO:0000313" key="3">
    <source>
        <dbReference type="Proteomes" id="UP000503349"/>
    </source>
</evidence>
<keyword evidence="1" id="KW-1133">Transmembrane helix</keyword>
<dbReference type="EMBL" id="CM015731">
    <property type="protein sequence ID" value="KAF3704783.1"/>
    <property type="molecule type" value="Genomic_DNA"/>
</dbReference>
<sequence>MPPQVLVLYLYLSPAWLLLARFRFLSQRWGQLLLVQSLFLFVQFLFWSPGQLSPVLFPDPVSAPFSGSLNFLPGAVSDPIPAPVSGSASANSDPVPAPAFGSADVCQESDPVPVPWLADILPVAVIKLANSSPGPKLVALPEAAIASLVPVSQLTGTTTVPIPGSAEIP</sequence>
<keyword evidence="1" id="KW-0812">Transmembrane</keyword>
<gene>
    <name evidence="2" type="ORF">EXN66_Car020473</name>
</gene>
<feature type="transmembrane region" description="Helical" evidence="1">
    <location>
        <begin position="6"/>
        <end position="22"/>
    </location>
</feature>
<keyword evidence="1" id="KW-0472">Membrane</keyword>
<accession>A0A6G1QR60</accession>
<keyword evidence="3" id="KW-1185">Reference proteome</keyword>
<evidence type="ECO:0000256" key="1">
    <source>
        <dbReference type="SAM" id="Phobius"/>
    </source>
</evidence>
<organism evidence="2 3">
    <name type="scientific">Channa argus</name>
    <name type="common">Northern snakehead</name>
    <name type="synonym">Ophicephalus argus</name>
    <dbReference type="NCBI Taxonomy" id="215402"/>
    <lineage>
        <taxon>Eukaryota</taxon>
        <taxon>Metazoa</taxon>
        <taxon>Chordata</taxon>
        <taxon>Craniata</taxon>
        <taxon>Vertebrata</taxon>
        <taxon>Euteleostomi</taxon>
        <taxon>Actinopterygii</taxon>
        <taxon>Neopterygii</taxon>
        <taxon>Teleostei</taxon>
        <taxon>Neoteleostei</taxon>
        <taxon>Acanthomorphata</taxon>
        <taxon>Anabantaria</taxon>
        <taxon>Anabantiformes</taxon>
        <taxon>Channoidei</taxon>
        <taxon>Channidae</taxon>
        <taxon>Channa</taxon>
    </lineage>
</organism>
<reference evidence="3" key="2">
    <citation type="submission" date="2019-02" db="EMBL/GenBank/DDBJ databases">
        <title>Opniocepnalus argus Var Kimnra genome.</title>
        <authorList>
            <person name="Zhou C."/>
            <person name="Xiao S."/>
        </authorList>
    </citation>
    <scope>NUCLEOTIDE SEQUENCE [LARGE SCALE GENOMIC DNA]</scope>
</reference>
<name>A0A6G1QR60_CHAAH</name>
<feature type="transmembrane region" description="Helical" evidence="1">
    <location>
        <begin position="29"/>
        <end position="47"/>
    </location>
</feature>
<dbReference type="Proteomes" id="UP000503349">
    <property type="component" value="Chromosome 20"/>
</dbReference>
<evidence type="ECO:0000313" key="2">
    <source>
        <dbReference type="EMBL" id="KAF3704783.1"/>
    </source>
</evidence>
<reference evidence="2 3" key="1">
    <citation type="submission" date="2019-02" db="EMBL/GenBank/DDBJ databases">
        <title>Opniocepnalus argus genome.</title>
        <authorList>
            <person name="Zhou C."/>
            <person name="Xiao S."/>
        </authorList>
    </citation>
    <scope>NUCLEOTIDE SEQUENCE [LARGE SCALE GENOMIC DNA]</scope>
    <source>
        <strain evidence="2">OARG1902GOOAL</strain>
        <tissue evidence="2">Muscle</tissue>
    </source>
</reference>
<dbReference type="AlphaFoldDB" id="A0A6G1QR60"/>
<proteinExistence type="predicted"/>